<feature type="transmembrane region" description="Helical" evidence="2">
    <location>
        <begin position="14"/>
        <end position="33"/>
    </location>
</feature>
<keyword evidence="2" id="KW-0472">Membrane</keyword>
<sequence length="151" mass="15997">MCNTFQAVLYVKSFYNVSITIFCCLGLLVSYLVPNVLFLSSLCGSCHPMSGECSCKPGWSGLYCNETCSPGFYGESCQQICSCQNGADCDSVRGKCICAPGFKGSDCSIPCPLGTYGANCSSTCNCKNEAICSPVDGSCTCKAGKIKNYFL</sequence>
<protein>
    <recommendedName>
        <fullName evidence="3">EGF-like domain-containing protein</fullName>
    </recommendedName>
</protein>
<dbReference type="EMBL" id="JAIPUX010000439">
    <property type="protein sequence ID" value="KAH0628171.1"/>
    <property type="molecule type" value="Genomic_DNA"/>
</dbReference>
<evidence type="ECO:0000256" key="1">
    <source>
        <dbReference type="PROSITE-ProRule" id="PRU00076"/>
    </source>
</evidence>
<feature type="disulfide bond" evidence="1">
    <location>
        <begin position="98"/>
        <end position="107"/>
    </location>
</feature>
<reference evidence="4 5" key="1">
    <citation type="journal article" date="2022" name="Gigascience">
        <title>A chromosome-level genome assembly and annotation of the desert horned lizard, Phrynosoma platyrhinos, provides insight into chromosomal rearrangements among reptiles.</title>
        <authorList>
            <person name="Koochekian N."/>
            <person name="Ascanio A."/>
            <person name="Farleigh K."/>
            <person name="Card D.C."/>
            <person name="Schield D.R."/>
            <person name="Castoe T.A."/>
            <person name="Jezkova T."/>
        </authorList>
    </citation>
    <scope>NUCLEOTIDE SEQUENCE [LARGE SCALE GENOMIC DNA]</scope>
    <source>
        <strain evidence="4">NK-2021</strain>
    </source>
</reference>
<name>A0ABQ7TEJ6_PHRPL</name>
<dbReference type="InterPro" id="IPR052485">
    <property type="entry name" value="MEGF_diff_regulators"/>
</dbReference>
<proteinExistence type="predicted"/>
<evidence type="ECO:0000313" key="5">
    <source>
        <dbReference type="Proteomes" id="UP000826234"/>
    </source>
</evidence>
<keyword evidence="1" id="KW-1015">Disulfide bond</keyword>
<dbReference type="PROSITE" id="PS00022">
    <property type="entry name" value="EGF_1"/>
    <property type="match status" value="1"/>
</dbReference>
<dbReference type="Proteomes" id="UP000826234">
    <property type="component" value="Unassembled WGS sequence"/>
</dbReference>
<dbReference type="PROSITE" id="PS50026">
    <property type="entry name" value="EGF_3"/>
    <property type="match status" value="1"/>
</dbReference>
<keyword evidence="2" id="KW-0812">Transmembrane</keyword>
<feature type="domain" description="EGF-like" evidence="3">
    <location>
        <begin position="73"/>
        <end position="108"/>
    </location>
</feature>
<keyword evidence="1" id="KW-0245">EGF-like domain</keyword>
<dbReference type="PANTHER" id="PTHR24052:SF8">
    <property type="entry name" value="NIMROD A, ISOFORM E"/>
    <property type="match status" value="1"/>
</dbReference>
<evidence type="ECO:0000313" key="4">
    <source>
        <dbReference type="EMBL" id="KAH0628171.1"/>
    </source>
</evidence>
<comment type="caution">
    <text evidence="4">The sequence shown here is derived from an EMBL/GenBank/DDBJ whole genome shotgun (WGS) entry which is preliminary data.</text>
</comment>
<dbReference type="PANTHER" id="PTHR24052">
    <property type="entry name" value="DELTA-RELATED"/>
    <property type="match status" value="1"/>
</dbReference>
<comment type="caution">
    <text evidence="1">Lacks conserved residue(s) required for the propagation of feature annotation.</text>
</comment>
<dbReference type="InterPro" id="IPR002049">
    <property type="entry name" value="LE_dom"/>
</dbReference>
<dbReference type="PRINTS" id="PR00011">
    <property type="entry name" value="EGFLAMININ"/>
</dbReference>
<keyword evidence="2" id="KW-1133">Transmembrane helix</keyword>
<dbReference type="Gene3D" id="2.10.25.10">
    <property type="entry name" value="Laminin"/>
    <property type="match status" value="1"/>
</dbReference>
<evidence type="ECO:0000256" key="2">
    <source>
        <dbReference type="SAM" id="Phobius"/>
    </source>
</evidence>
<dbReference type="SMART" id="SM00181">
    <property type="entry name" value="EGF"/>
    <property type="match status" value="3"/>
</dbReference>
<evidence type="ECO:0000259" key="3">
    <source>
        <dbReference type="PROSITE" id="PS50026"/>
    </source>
</evidence>
<organism evidence="4 5">
    <name type="scientific">Phrynosoma platyrhinos</name>
    <name type="common">Desert horned lizard</name>
    <dbReference type="NCBI Taxonomy" id="52577"/>
    <lineage>
        <taxon>Eukaryota</taxon>
        <taxon>Metazoa</taxon>
        <taxon>Chordata</taxon>
        <taxon>Craniata</taxon>
        <taxon>Vertebrata</taxon>
        <taxon>Euteleostomi</taxon>
        <taxon>Lepidosauria</taxon>
        <taxon>Squamata</taxon>
        <taxon>Bifurcata</taxon>
        <taxon>Unidentata</taxon>
        <taxon>Episquamata</taxon>
        <taxon>Toxicofera</taxon>
        <taxon>Iguania</taxon>
        <taxon>Phrynosomatidae</taxon>
        <taxon>Phrynosomatinae</taxon>
        <taxon>Phrynosoma</taxon>
    </lineage>
</organism>
<accession>A0ABQ7TEJ6</accession>
<dbReference type="Gene3D" id="2.170.300.10">
    <property type="entry name" value="Tie2 ligand-binding domain superfamily"/>
    <property type="match status" value="1"/>
</dbReference>
<dbReference type="CDD" id="cd00055">
    <property type="entry name" value="EGF_Lam"/>
    <property type="match status" value="1"/>
</dbReference>
<dbReference type="InterPro" id="IPR000742">
    <property type="entry name" value="EGF"/>
</dbReference>
<dbReference type="SMART" id="SM00180">
    <property type="entry name" value="EGF_Lam"/>
    <property type="match status" value="2"/>
</dbReference>
<gene>
    <name evidence="4" type="ORF">JD844_008994</name>
</gene>
<dbReference type="Pfam" id="PF00053">
    <property type="entry name" value="EGF_laminin"/>
    <property type="match status" value="1"/>
</dbReference>
<keyword evidence="5" id="KW-1185">Reference proteome</keyword>